<evidence type="ECO:0000259" key="2">
    <source>
        <dbReference type="Pfam" id="PF12770"/>
    </source>
</evidence>
<keyword evidence="1" id="KW-0802">TPR repeat</keyword>
<dbReference type="SMART" id="SM00028">
    <property type="entry name" value="TPR"/>
    <property type="match status" value="6"/>
</dbReference>
<dbReference type="InterPro" id="IPR024983">
    <property type="entry name" value="CHAT_dom"/>
</dbReference>
<dbReference type="PROSITE" id="PS50005">
    <property type="entry name" value="TPR"/>
    <property type="match status" value="1"/>
</dbReference>
<feature type="repeat" description="TPR" evidence="1">
    <location>
        <begin position="258"/>
        <end position="291"/>
    </location>
</feature>
<dbReference type="EMBL" id="WMLB01000036">
    <property type="protein sequence ID" value="MTH69823.1"/>
    <property type="molecule type" value="Genomic_DNA"/>
</dbReference>
<protein>
    <submittedName>
        <fullName evidence="3">CHAT domain-containing protein</fullName>
    </submittedName>
</protein>
<feature type="domain" description="CHAT" evidence="2">
    <location>
        <begin position="751"/>
        <end position="1045"/>
    </location>
</feature>
<keyword evidence="4" id="KW-1185">Reference proteome</keyword>
<organism evidence="3 4">
    <name type="scientific">Agromyces bracchium</name>
    <dbReference type="NCBI Taxonomy" id="88376"/>
    <lineage>
        <taxon>Bacteria</taxon>
        <taxon>Bacillati</taxon>
        <taxon>Actinomycetota</taxon>
        <taxon>Actinomycetes</taxon>
        <taxon>Micrococcales</taxon>
        <taxon>Microbacteriaceae</taxon>
        <taxon>Agromyces</taxon>
    </lineage>
</organism>
<reference evidence="3 4" key="1">
    <citation type="submission" date="2019-11" db="EMBL/GenBank/DDBJ databases">
        <title>Agromyces kandeliae sp. nov., isolated from mangrove soil.</title>
        <authorList>
            <person name="Wang R."/>
        </authorList>
    </citation>
    <scope>NUCLEOTIDE SEQUENCE [LARGE SCALE GENOMIC DNA]</scope>
    <source>
        <strain evidence="3 4">JCM 11433</strain>
    </source>
</reference>
<dbReference type="SUPFAM" id="SSF48452">
    <property type="entry name" value="TPR-like"/>
    <property type="match status" value="2"/>
</dbReference>
<dbReference type="PANTHER" id="PTHR10098">
    <property type="entry name" value="RAPSYN-RELATED"/>
    <property type="match status" value="1"/>
</dbReference>
<dbReference type="Pfam" id="PF13374">
    <property type="entry name" value="TPR_10"/>
    <property type="match status" value="2"/>
</dbReference>
<name>A0A6I3MHN5_9MICO</name>
<evidence type="ECO:0000313" key="4">
    <source>
        <dbReference type="Proteomes" id="UP000433071"/>
    </source>
</evidence>
<dbReference type="OrthoDB" id="8773014at2"/>
<dbReference type="InterPro" id="IPR011990">
    <property type="entry name" value="TPR-like_helical_dom_sf"/>
</dbReference>
<dbReference type="Proteomes" id="UP000433071">
    <property type="component" value="Unassembled WGS sequence"/>
</dbReference>
<dbReference type="InterPro" id="IPR019734">
    <property type="entry name" value="TPR_rpt"/>
</dbReference>
<comment type="caution">
    <text evidence="3">The sequence shown here is derived from an EMBL/GenBank/DDBJ whole genome shotgun (WGS) entry which is preliminary data.</text>
</comment>
<evidence type="ECO:0000256" key="1">
    <source>
        <dbReference type="PROSITE-ProRule" id="PRU00339"/>
    </source>
</evidence>
<dbReference type="Gene3D" id="1.25.40.10">
    <property type="entry name" value="Tetratricopeptide repeat domain"/>
    <property type="match status" value="2"/>
</dbReference>
<accession>A0A6I3MHN5</accession>
<gene>
    <name evidence="3" type="ORF">GJ743_15740</name>
</gene>
<dbReference type="AlphaFoldDB" id="A0A6I3MHN5"/>
<dbReference type="Pfam" id="PF12770">
    <property type="entry name" value="CHAT"/>
    <property type="match status" value="1"/>
</dbReference>
<sequence>MLLPHVALPHAAVVLVGMTLFHFRVLGIWPNSACHDLGAQRSVKGPGLAARPVAARSGVLFWAQAPSGFCCEGVQSIVSEESAGLPGAQVLHDRAAELRRSGDLVGAEQAFAELATIYGEATDFEDAFQAAIGEIELSDFAMRAHDDTEALAHAQRGWTIGNRLSAAGVVTGGFIALHTGARSARAHLALGGDTAALEALSDTLKVLGSETAGVPTELTESARRIALLLVHNEGNYAVGPLLSEVVRVCATLPPPAESDAQAACGDVLSEIGNHEAAMEAYQEAIAARPEDSRPDQLARANLMNLAGGAADRAGRYGSAARLYAAALEICERHLPPDDIELLRSRYNLAELARFRGDDLAHAADELASVAASLRARPDADRPFFTVVLKNLAQARLTQGRPEDAAKLVKEALAQRPDAHRRVQLLVILGTIQRESGDEPDVGPQIEQLAVDISAEEGAESRDYLRALQAAASFMRNDRADAAVDAYAVILDTVGEPEGYADRLLVSGTLADLAARRWTCGDFNGALDALRAASRLQERSKAEGWRVRSTFEDDGADPLPLAGLLIELVLRHLADNDDARRLAFRVGTGSKRLQAEVLRRQREMILEGREDLIDVQELASRMRVQQVAEEDVGRADELQKLDVALAMSVPDKAILDSFDSSEPESVCAQLPPNSVLVEYVKCRRFQILSDGPSAGERTKDWYVAFVLPRKDPAGLALVDLGPAEAIDQAILDMRTAIAADGSGAAAGWRLAARAAAALVWDPIASLIDVDATVLIAPDGQMGALPFDALLDANEIPLLAKHTLVCIGTGRDTRLLNSRPNWSSAAPEVVGAPEFGDPWAPFVPLPAAQREAKAVASLLDVVPLLGASATRDSLLDVSDPEILHLATHGYYLPSTDAVGPLGAQLTGFAAKGPLLATGLALADANRRVAGEAGGFAGVVTALDVLGMQLFGTDLVVLSACESGLGVVDDGEGLISLARSFALAGARSVLWSLWRVDDWATANLMAGFYKRLLRATPRGTALYRAKRDMLASHPDRPDLWAAFVLQGDPLPLARYRLLLSPDTQIRERSVHQEDGVSYLDMGKRRTANFRVPVGDDVLTFASIDMTGMRVAAAEHEEAQAARALREERYDDAIERLQGALEHLSPNSVSARQLAASLRRKLAVAYGLAGDFDHALEEGLKALSGYEKLEDWPMELAQVLDNIAAVEVALGRLKEATAHYDRALAIKRQERPAGHPSIDFTLARLSEIS</sequence>
<proteinExistence type="predicted"/>
<evidence type="ECO:0000313" key="3">
    <source>
        <dbReference type="EMBL" id="MTH69823.1"/>
    </source>
</evidence>